<keyword evidence="3" id="KW-1185">Reference proteome</keyword>
<dbReference type="Proteomes" id="UP000694416">
    <property type="component" value="Unplaced"/>
</dbReference>
<feature type="region of interest" description="Disordered" evidence="1">
    <location>
        <begin position="220"/>
        <end position="331"/>
    </location>
</feature>
<accession>A0A8C9GAP3</accession>
<evidence type="ECO:0000313" key="3">
    <source>
        <dbReference type="Proteomes" id="UP000694416"/>
    </source>
</evidence>
<sequence>YVTRSVTCQGVSATSSHLIFPITPRQVLLICYCTKEESHAQLNSSTDFQGSPSHLRAAQNSPPAGLHFHGYSAIYTRRAQSRTHNRKATDAKWHTDAQANHTVTQGYNKRPHQLDTDTHAHTPATQIFTASVTHPLQASHWLHCFLRVGHAAIHIRGPDIAPSHTGTHGAPHTRAQKPREPQQRKGANPTQSRAENPRRLEPTAPASTRADAYAIANAHTHARPGRNVHAVAGAPPTPSKRHTHTPASPLTSVFPDSDPSGDHRDSRAGTQRLRNPLRDPGTARRTPLHTRTTQAGAGPRPQTRPRGARSPASGGQSHWPRPEAPPPQRHTLKRVRTIGAVLGADARGPAPAHTPGAGTRTRLLGDGRLALLFILSGDHVWTLRPFLELFNQTQPPQFAALPAPTPTRSRVRAYCPPPPPFFAPTFTRFGAGLARGRGRPHPRVRTTQSSCNIQKPPGYSEAVEGPTQNVR</sequence>
<evidence type="ECO:0000256" key="1">
    <source>
        <dbReference type="SAM" id="MobiDB-lite"/>
    </source>
</evidence>
<protein>
    <submittedName>
        <fullName evidence="2">Uncharacterized protein</fullName>
    </submittedName>
</protein>
<feature type="region of interest" description="Disordered" evidence="1">
    <location>
        <begin position="435"/>
        <end position="471"/>
    </location>
</feature>
<name>A0A8C9GAP3_9PRIM</name>
<feature type="region of interest" description="Disordered" evidence="1">
    <location>
        <begin position="157"/>
        <end position="207"/>
    </location>
</feature>
<dbReference type="Ensembl" id="ENSPTET00000001169.1">
    <property type="protein sequence ID" value="ENSPTEP00000000780.1"/>
    <property type="gene ID" value="ENSPTEG00000000894.1"/>
</dbReference>
<reference evidence="2" key="2">
    <citation type="submission" date="2025-09" db="UniProtKB">
        <authorList>
            <consortium name="Ensembl"/>
        </authorList>
    </citation>
    <scope>IDENTIFICATION</scope>
</reference>
<organism evidence="2 3">
    <name type="scientific">Piliocolobus tephrosceles</name>
    <name type="common">Ugandan red Colobus</name>
    <dbReference type="NCBI Taxonomy" id="591936"/>
    <lineage>
        <taxon>Eukaryota</taxon>
        <taxon>Metazoa</taxon>
        <taxon>Chordata</taxon>
        <taxon>Craniata</taxon>
        <taxon>Vertebrata</taxon>
        <taxon>Euteleostomi</taxon>
        <taxon>Mammalia</taxon>
        <taxon>Eutheria</taxon>
        <taxon>Euarchontoglires</taxon>
        <taxon>Primates</taxon>
        <taxon>Haplorrhini</taxon>
        <taxon>Catarrhini</taxon>
        <taxon>Cercopithecidae</taxon>
        <taxon>Colobinae</taxon>
        <taxon>Piliocolobus</taxon>
    </lineage>
</organism>
<proteinExistence type="predicted"/>
<reference evidence="2" key="1">
    <citation type="submission" date="2025-08" db="UniProtKB">
        <authorList>
            <consortium name="Ensembl"/>
        </authorList>
    </citation>
    <scope>IDENTIFICATION</scope>
</reference>
<dbReference type="AlphaFoldDB" id="A0A8C9GAP3"/>
<evidence type="ECO:0000313" key="2">
    <source>
        <dbReference type="Ensembl" id="ENSPTEP00000000780.1"/>
    </source>
</evidence>